<evidence type="ECO:0000256" key="1">
    <source>
        <dbReference type="SAM" id="MobiDB-lite"/>
    </source>
</evidence>
<feature type="region of interest" description="Disordered" evidence="1">
    <location>
        <begin position="209"/>
        <end position="381"/>
    </location>
</feature>
<name>H9BA34_EIMTE</name>
<accession>H9BA34</accession>
<feature type="compositionally biased region" description="Basic and acidic residues" evidence="1">
    <location>
        <begin position="307"/>
        <end position="328"/>
    </location>
</feature>
<reference evidence="2" key="1">
    <citation type="journal article" date="2012" name="BMC Genomics">
        <title>Characterisation of full-length cDNA sequences provides insights into the Eimeria tenella transcriptome.</title>
        <authorList>
            <person name="Amiruddin N."/>
            <person name="Lee X.W."/>
            <person name="Blake D.P."/>
            <person name="Suzuki Y."/>
            <person name="Tay Y.L."/>
            <person name="Lim L.S."/>
            <person name="Tomley F.M."/>
            <person name="Watanabe J."/>
            <person name="Sugimoto C."/>
            <person name="Wan K.L."/>
        </authorList>
    </citation>
    <scope>NUCLEOTIDE SEQUENCE</scope>
    <source>
        <strain evidence="2">Houghton</strain>
    </source>
</reference>
<dbReference type="VEuPathDB" id="ToxoDB:ETH2_1263700"/>
<dbReference type="AlphaFoldDB" id="H9BA34"/>
<protein>
    <submittedName>
        <fullName evidence="2">Uncharacterized protein</fullName>
    </submittedName>
</protein>
<sequence>MTHFSPQEEPPECSLFSVPFIAAGAASDALCCQGPRRDFAAEMDFRMANAARMYPAGYAFVPSYAGGYRSQYGGHAPLYMQYSPAPQVRENLTSFQTQMVAEQLYYPSYSVGPPPQQQSWAYNCDPVESISLRPTALHAELPLGEQLRGDWGGPQTGRSICPVEPFEAPSQYGLTSISPQQISAIHGEAVTTVWPRTVEVAEVLPVDAQRKDDRVMPEAKEEGDSLQQSQSKESQTELKVNQLKTAKEGKGTPRGTVAKRKTAAKKGSRGPGKSQFAGQDDAGLGDTVPELTKSEAVENALEPSQSELEKPANAEHDDHSDIEERKLDNGGPTEDAAARGNDQERKHKLAEESPRQDAEAKEPLTPSTAEPFMTEDKSFKRTNKTFQDKLEMASPRCEKARNADVYAMTMSAPPAVGVGLTLPLSQKVSGNHSPELLSERYEHENGKNWPVGYVPPPDDKYRELVLGNRVYLEGGTFYLSETGAYLLGLRD</sequence>
<evidence type="ECO:0000313" key="2">
    <source>
        <dbReference type="EMBL" id="AET50844.1"/>
    </source>
</evidence>
<feature type="compositionally biased region" description="Basic and acidic residues" evidence="1">
    <location>
        <begin position="341"/>
        <end position="362"/>
    </location>
</feature>
<feature type="compositionally biased region" description="Polar residues" evidence="1">
    <location>
        <begin position="225"/>
        <end position="244"/>
    </location>
</feature>
<feature type="compositionally biased region" description="Basic residues" evidence="1">
    <location>
        <begin position="257"/>
        <end position="268"/>
    </location>
</feature>
<feature type="compositionally biased region" description="Basic and acidic residues" evidence="1">
    <location>
        <begin position="209"/>
        <end position="223"/>
    </location>
</feature>
<organism evidence="2">
    <name type="scientific">Eimeria tenella</name>
    <name type="common">Coccidian parasite</name>
    <dbReference type="NCBI Taxonomy" id="5802"/>
    <lineage>
        <taxon>Eukaryota</taxon>
        <taxon>Sar</taxon>
        <taxon>Alveolata</taxon>
        <taxon>Apicomplexa</taxon>
        <taxon>Conoidasida</taxon>
        <taxon>Coccidia</taxon>
        <taxon>Eucoccidiorida</taxon>
        <taxon>Eimeriorina</taxon>
        <taxon>Eimeriidae</taxon>
        <taxon>Eimeria</taxon>
    </lineage>
</organism>
<dbReference type="VEuPathDB" id="ToxoDB:ETH_00021440"/>
<proteinExistence type="evidence at transcript level"/>
<dbReference type="EMBL" id="JN987621">
    <property type="protein sequence ID" value="AET50844.1"/>
    <property type="molecule type" value="mRNA"/>
</dbReference>